<reference evidence="1" key="1">
    <citation type="journal article" date="2021" name="Proc. Natl. Acad. Sci. U.S.A.">
        <title>A Catalog of Tens of Thousands of Viruses from Human Metagenomes Reveals Hidden Associations with Chronic Diseases.</title>
        <authorList>
            <person name="Tisza M.J."/>
            <person name="Buck C.B."/>
        </authorList>
    </citation>
    <scope>NUCLEOTIDE SEQUENCE</scope>
    <source>
        <strain evidence="1">CtHGG8</strain>
    </source>
</reference>
<organism evidence="1">
    <name type="scientific">Siphoviridae sp. ctHGG8</name>
    <dbReference type="NCBI Taxonomy" id="2826230"/>
    <lineage>
        <taxon>Viruses</taxon>
        <taxon>Duplodnaviria</taxon>
        <taxon>Heunggongvirae</taxon>
        <taxon>Uroviricota</taxon>
        <taxon>Caudoviricetes</taxon>
    </lineage>
</organism>
<dbReference type="EMBL" id="BK015071">
    <property type="protein sequence ID" value="DAD89904.1"/>
    <property type="molecule type" value="Genomic_DNA"/>
</dbReference>
<evidence type="ECO:0000313" key="1">
    <source>
        <dbReference type="EMBL" id="DAD89904.1"/>
    </source>
</evidence>
<proteinExistence type="predicted"/>
<name>A0A8S5N6P2_9CAUD</name>
<sequence>MTMILIAENREVKIYRHDTVGGRINVYQFKNGELSFGADKASTLNRFEKTQVYKAICRVLTHKI</sequence>
<protein>
    <submittedName>
        <fullName evidence="1">Uncharacterized protein</fullName>
    </submittedName>
</protein>
<accession>A0A8S5N6P2</accession>